<gene>
    <name evidence="2" type="ORF">CHIRRI_LOCUS8622</name>
</gene>
<evidence type="ECO:0000313" key="2">
    <source>
        <dbReference type="EMBL" id="CAG9805753.1"/>
    </source>
</evidence>
<evidence type="ECO:0000256" key="1">
    <source>
        <dbReference type="SAM" id="Phobius"/>
    </source>
</evidence>
<sequence length="159" mass="17839">MAKSNEPKNFTTVNKLCCCLSLKTGMTIVGWIKFVLSALAVAVGFAQIIAYLIDESLDYLNINVPDLGIITFSVLIIVFNALNAYVFYIFIQGIKLEIDSKILPYLILNGVYIFFVLFATVAAMNVYMLIGLLIYIYIYICAFNLYSIFSSISTEYNVV</sequence>
<reference evidence="2" key="2">
    <citation type="submission" date="2022-10" db="EMBL/GenBank/DDBJ databases">
        <authorList>
            <consortium name="ENA_rothamsted_submissions"/>
            <consortium name="culmorum"/>
            <person name="King R."/>
        </authorList>
    </citation>
    <scope>NUCLEOTIDE SEQUENCE</scope>
</reference>
<keyword evidence="3" id="KW-1185">Reference proteome</keyword>
<name>A0A9N9RV85_9DIPT</name>
<reference evidence="2" key="1">
    <citation type="submission" date="2022-01" db="EMBL/GenBank/DDBJ databases">
        <authorList>
            <person name="King R."/>
        </authorList>
    </citation>
    <scope>NUCLEOTIDE SEQUENCE</scope>
</reference>
<organism evidence="2 3">
    <name type="scientific">Chironomus riparius</name>
    <dbReference type="NCBI Taxonomy" id="315576"/>
    <lineage>
        <taxon>Eukaryota</taxon>
        <taxon>Metazoa</taxon>
        <taxon>Ecdysozoa</taxon>
        <taxon>Arthropoda</taxon>
        <taxon>Hexapoda</taxon>
        <taxon>Insecta</taxon>
        <taxon>Pterygota</taxon>
        <taxon>Neoptera</taxon>
        <taxon>Endopterygota</taxon>
        <taxon>Diptera</taxon>
        <taxon>Nematocera</taxon>
        <taxon>Chironomoidea</taxon>
        <taxon>Chironomidae</taxon>
        <taxon>Chironominae</taxon>
        <taxon>Chironomus</taxon>
    </lineage>
</organism>
<protein>
    <submittedName>
        <fullName evidence="2">Uncharacterized protein</fullName>
    </submittedName>
</protein>
<feature type="transmembrane region" description="Helical" evidence="1">
    <location>
        <begin position="68"/>
        <end position="90"/>
    </location>
</feature>
<accession>A0A9N9RV85</accession>
<keyword evidence="1" id="KW-0812">Transmembrane</keyword>
<keyword evidence="1" id="KW-0472">Membrane</keyword>
<proteinExistence type="predicted"/>
<evidence type="ECO:0000313" key="3">
    <source>
        <dbReference type="Proteomes" id="UP001153620"/>
    </source>
</evidence>
<dbReference type="AlphaFoldDB" id="A0A9N9RV85"/>
<feature type="transmembrane region" description="Helical" evidence="1">
    <location>
        <begin position="102"/>
        <end position="120"/>
    </location>
</feature>
<dbReference type="Proteomes" id="UP001153620">
    <property type="component" value="Chromosome 2"/>
</dbReference>
<feature type="transmembrane region" description="Helical" evidence="1">
    <location>
        <begin position="31"/>
        <end position="53"/>
    </location>
</feature>
<feature type="transmembrane region" description="Helical" evidence="1">
    <location>
        <begin position="126"/>
        <end position="146"/>
    </location>
</feature>
<dbReference type="EMBL" id="OU895878">
    <property type="protein sequence ID" value="CAG9805753.1"/>
    <property type="molecule type" value="Genomic_DNA"/>
</dbReference>
<keyword evidence="1" id="KW-1133">Transmembrane helix</keyword>